<dbReference type="Gene3D" id="3.40.50.150">
    <property type="entry name" value="Vaccinia Virus protein VP39"/>
    <property type="match status" value="1"/>
</dbReference>
<accession>A0A1L4BSN5</accession>
<dbReference type="Proteomes" id="UP000184222">
    <property type="component" value="Chromosome"/>
</dbReference>
<reference evidence="1 2" key="1">
    <citation type="journal article" date="2016" name="Appl. Environ. Microbiol.">
        <title>Whole genome relationships among Francisella bacteria of diverse origin define new species and provide specific regions for detection.</title>
        <authorList>
            <person name="Challacombe J.F."/>
            <person name="Petersen J.M."/>
            <person name="Gallegos-Graves V."/>
            <person name="Hodge D."/>
            <person name="Pillai S."/>
            <person name="Kuske C.R."/>
        </authorList>
    </citation>
    <scope>NUCLEOTIDE SEQUENCE [LARGE SCALE GENOMIC DNA]</scope>
    <source>
        <strain evidence="2">TX07-7310</strain>
    </source>
</reference>
<dbReference type="KEGG" id="frx:F7310_05595"/>
<dbReference type="InterPro" id="IPR029063">
    <property type="entry name" value="SAM-dependent_MTases_sf"/>
</dbReference>
<evidence type="ECO:0000313" key="1">
    <source>
        <dbReference type="EMBL" id="API86859.1"/>
    </source>
</evidence>
<dbReference type="EMBL" id="CP016796">
    <property type="protein sequence ID" value="API86859.1"/>
    <property type="molecule type" value="Genomic_DNA"/>
</dbReference>
<organism evidence="1 2">
    <name type="scientific">Francisella uliginis</name>
    <dbReference type="NCBI Taxonomy" id="573570"/>
    <lineage>
        <taxon>Bacteria</taxon>
        <taxon>Pseudomonadati</taxon>
        <taxon>Pseudomonadota</taxon>
        <taxon>Gammaproteobacteria</taxon>
        <taxon>Thiotrichales</taxon>
        <taxon>Francisellaceae</taxon>
        <taxon>Francisella</taxon>
    </lineage>
</organism>
<protein>
    <recommendedName>
        <fullName evidence="3">Methyltransferase</fullName>
    </recommendedName>
</protein>
<name>A0A1L4BSN5_9GAMM</name>
<keyword evidence="2" id="KW-1185">Reference proteome</keyword>
<dbReference type="STRING" id="573570.F7310_05595"/>
<dbReference type="Pfam" id="PF13489">
    <property type="entry name" value="Methyltransf_23"/>
    <property type="match status" value="1"/>
</dbReference>
<gene>
    <name evidence="1" type="ORF">F7310_05595</name>
</gene>
<evidence type="ECO:0000313" key="2">
    <source>
        <dbReference type="Proteomes" id="UP000184222"/>
    </source>
</evidence>
<sequence length="323" mass="37948">MSSLENALKKNQWFHSIEFDYNKISKGRFDENRPTNYTLYGVLYLINQIDISNKSCLDMGTMDGLIAFSLAEKGANVIATDLAFRENFLLGKEFLNYQIEYLPDCSDDQLSKRLDKKLDLIVCAGILYHVLEPMRLLYNLRVNLKKEGLLILETQYMWRKNYPYMEFSPADNKNGSIHANTFFRPSLSSLIAMMEIVGFQVISTISVNSRLTVLAKAVKPSELVSTNKMTMNICKNYKNYKNYRDFIDYSYLEQDLDCSDIRYSQKVIGDYWIYSSKFTIENSLQPKYKPKKRFLIKQFLIDFKYKFFLMLARKKYIRNIALK</sequence>
<proteinExistence type="predicted"/>
<dbReference type="OrthoDB" id="9801538at2"/>
<dbReference type="AlphaFoldDB" id="A0A1L4BSN5"/>
<dbReference type="SUPFAM" id="SSF53335">
    <property type="entry name" value="S-adenosyl-L-methionine-dependent methyltransferases"/>
    <property type="match status" value="1"/>
</dbReference>
<dbReference type="RefSeq" id="WP_072712394.1">
    <property type="nucleotide sequence ID" value="NZ_CP016796.1"/>
</dbReference>
<evidence type="ECO:0008006" key="3">
    <source>
        <dbReference type="Google" id="ProtNLM"/>
    </source>
</evidence>